<evidence type="ECO:0000313" key="2">
    <source>
        <dbReference type="EMBL" id="MCC5464679.1"/>
    </source>
</evidence>
<proteinExistence type="predicted"/>
<dbReference type="Pfam" id="PF03956">
    <property type="entry name" value="Lys_export"/>
    <property type="match status" value="1"/>
</dbReference>
<dbReference type="Proteomes" id="UP001165492">
    <property type="component" value="Unassembled WGS sequence"/>
</dbReference>
<dbReference type="InterPro" id="IPR005642">
    <property type="entry name" value="LysO"/>
</dbReference>
<accession>A0ABS8HS51</accession>
<feature type="transmembrane region" description="Helical" evidence="1">
    <location>
        <begin position="63"/>
        <end position="84"/>
    </location>
</feature>
<name>A0ABS8HS51_9FIRM</name>
<feature type="transmembrane region" description="Helical" evidence="1">
    <location>
        <begin position="104"/>
        <end position="126"/>
    </location>
</feature>
<dbReference type="RefSeq" id="WP_007960877.1">
    <property type="nucleotide sequence ID" value="NZ_JAJHJB010000004.1"/>
</dbReference>
<feature type="transmembrane region" description="Helical" evidence="1">
    <location>
        <begin position="133"/>
        <end position="157"/>
    </location>
</feature>
<comment type="caution">
    <text evidence="2">The sequence shown here is derived from an EMBL/GenBank/DDBJ whole genome shotgun (WGS) entry which is preliminary data.</text>
</comment>
<dbReference type="PANTHER" id="PTHR35804">
    <property type="entry name" value="LYSINE EXPORTER LYSO"/>
    <property type="match status" value="1"/>
</dbReference>
<protein>
    <submittedName>
        <fullName evidence="2">Lysine exporter LysO family protein</fullName>
    </submittedName>
</protein>
<keyword evidence="1" id="KW-0472">Membrane</keyword>
<keyword evidence="1" id="KW-1133">Transmembrane helix</keyword>
<feature type="transmembrane region" description="Helical" evidence="1">
    <location>
        <begin position="177"/>
        <end position="200"/>
    </location>
</feature>
<evidence type="ECO:0000313" key="3">
    <source>
        <dbReference type="Proteomes" id="UP001165492"/>
    </source>
</evidence>
<dbReference type="EMBL" id="JAJHJB010000004">
    <property type="protein sequence ID" value="MCC5464679.1"/>
    <property type="molecule type" value="Genomic_DNA"/>
</dbReference>
<dbReference type="PANTHER" id="PTHR35804:SF1">
    <property type="entry name" value="LYSINE EXPORTER LYSO"/>
    <property type="match status" value="1"/>
</dbReference>
<evidence type="ECO:0000256" key="1">
    <source>
        <dbReference type="SAM" id="Phobius"/>
    </source>
</evidence>
<keyword evidence="1" id="KW-0812">Transmembrane</keyword>
<organism evidence="2 3">
    <name type="scientific">Pelosinus baikalensis</name>
    <dbReference type="NCBI Taxonomy" id="2892015"/>
    <lineage>
        <taxon>Bacteria</taxon>
        <taxon>Bacillati</taxon>
        <taxon>Bacillota</taxon>
        <taxon>Negativicutes</taxon>
        <taxon>Selenomonadales</taxon>
        <taxon>Sporomusaceae</taxon>
        <taxon>Pelosinus</taxon>
    </lineage>
</organism>
<sequence length="201" mass="21303">MKMISCIVAAVLAGIALGWMLPSLMNPEVLDQVITYVLAVMLFGVGISIGYNRRELVKIKAVGWRIILVPVAIAGGSLLGASIASMFLDMSLKEVLVVGAGFGWYSLSSVLITQLYSAELGAIAFLANVFRELMAFVLIPFLAIHIGKIVAIAPGGATTMDSTLPIIAKMTDTPTAMIAFVSGLILTTMVPFLIPLLLAIY</sequence>
<keyword evidence="3" id="KW-1185">Reference proteome</keyword>
<gene>
    <name evidence="2" type="ORF">LMF89_04770</name>
</gene>
<feature type="transmembrane region" description="Helical" evidence="1">
    <location>
        <begin position="34"/>
        <end position="51"/>
    </location>
</feature>
<reference evidence="2" key="1">
    <citation type="submission" date="2021-11" db="EMBL/GenBank/DDBJ databases">
        <title>Description of a new species Pelosinus isolated from the bottom sediments of Lake Baikal.</title>
        <authorList>
            <person name="Zakharyuk A."/>
        </authorList>
    </citation>
    <scope>NUCLEOTIDE SEQUENCE</scope>
    <source>
        <strain evidence="2">Bkl1</strain>
    </source>
</reference>